<evidence type="ECO:0000256" key="1">
    <source>
        <dbReference type="ARBA" id="ARBA00010638"/>
    </source>
</evidence>
<dbReference type="SUPFAM" id="SSF100950">
    <property type="entry name" value="NagB/RpiA/CoA transferase-like"/>
    <property type="match status" value="1"/>
</dbReference>
<dbReference type="FunCoup" id="E8R148">
    <property type="interactions" value="311"/>
</dbReference>
<keyword evidence="2 4" id="KW-0547">Nucleotide-binding</keyword>
<accession>E8R148</accession>
<dbReference type="Pfam" id="PF01812">
    <property type="entry name" value="5-FTHF_cyc-lig"/>
    <property type="match status" value="1"/>
</dbReference>
<dbReference type="GO" id="GO:0005524">
    <property type="term" value="F:ATP binding"/>
    <property type="evidence" value="ECO:0007669"/>
    <property type="project" value="UniProtKB-KW"/>
</dbReference>
<evidence type="ECO:0000313" key="6">
    <source>
        <dbReference type="Proteomes" id="UP000008631"/>
    </source>
</evidence>
<sequence length="263" mass="29800">MVGQADLRRTRRPVPTRVDGFALFEVTSKRPDPFHRLEEFGRRWILGKGWRTMTPWAYSTSRSDQRADLEKVVMAKRALRREIKARLARLDETARVQESESLWERFAEANPLGEEGPILAYLSSFPEEPSTWEFVRGLWQRGIAVALPRVDPEAHRLALHRINSPECLVVNRWGITEPAADAIELRPHEIRGVLTPGLAFDRRGGRLGRGGGYYDRLLSCLDPRVPRWAVAFSAQIVEQVPTLPHDQTLHGVVTAQGVLASQS</sequence>
<dbReference type="PANTHER" id="PTHR23407:SF1">
    <property type="entry name" value="5-FORMYLTETRAHYDROFOLATE CYCLO-LIGASE"/>
    <property type="match status" value="1"/>
</dbReference>
<organism evidence="5 6">
    <name type="scientific">Isosphaera pallida (strain ATCC 43644 / DSM 9630 / IS1B)</name>
    <dbReference type="NCBI Taxonomy" id="575540"/>
    <lineage>
        <taxon>Bacteria</taxon>
        <taxon>Pseudomonadati</taxon>
        <taxon>Planctomycetota</taxon>
        <taxon>Planctomycetia</taxon>
        <taxon>Isosphaerales</taxon>
        <taxon>Isosphaeraceae</taxon>
        <taxon>Isosphaera</taxon>
    </lineage>
</organism>
<evidence type="ECO:0000256" key="2">
    <source>
        <dbReference type="ARBA" id="ARBA00022741"/>
    </source>
</evidence>
<proteinExistence type="inferred from homology"/>
<dbReference type="Proteomes" id="UP000008631">
    <property type="component" value="Chromosome"/>
</dbReference>
<dbReference type="EMBL" id="CP002353">
    <property type="protein sequence ID" value="ADV63399.1"/>
    <property type="molecule type" value="Genomic_DNA"/>
</dbReference>
<name>E8R148_ISOPI</name>
<comment type="cofactor">
    <cofactor evidence="4">
        <name>Mg(2+)</name>
        <dbReference type="ChEBI" id="CHEBI:18420"/>
    </cofactor>
</comment>
<keyword evidence="3 4" id="KW-0067">ATP-binding</keyword>
<dbReference type="Gene3D" id="3.40.50.10420">
    <property type="entry name" value="NagB/RpiA/CoA transferase-like"/>
    <property type="match status" value="1"/>
</dbReference>
<dbReference type="KEGG" id="ipa:Isop_2833"/>
<keyword evidence="4" id="KW-0460">Magnesium</keyword>
<dbReference type="InterPro" id="IPR024185">
    <property type="entry name" value="FTHF_cligase-like_sf"/>
</dbReference>
<dbReference type="HOGENOM" id="CLU_066245_1_1_0"/>
<keyword evidence="6" id="KW-1185">Reference proteome</keyword>
<dbReference type="AlphaFoldDB" id="E8R148"/>
<dbReference type="InterPro" id="IPR037171">
    <property type="entry name" value="NagB/RpiA_transferase-like"/>
</dbReference>
<dbReference type="InterPro" id="IPR002698">
    <property type="entry name" value="FTHF_cligase"/>
</dbReference>
<dbReference type="InParanoid" id="E8R148"/>
<gene>
    <name evidence="5" type="ordered locus">Isop_2833</name>
</gene>
<evidence type="ECO:0000313" key="5">
    <source>
        <dbReference type="EMBL" id="ADV63399.1"/>
    </source>
</evidence>
<evidence type="ECO:0000256" key="4">
    <source>
        <dbReference type="RuleBase" id="RU361279"/>
    </source>
</evidence>
<dbReference type="GO" id="GO:0035999">
    <property type="term" value="P:tetrahydrofolate interconversion"/>
    <property type="evidence" value="ECO:0007669"/>
    <property type="project" value="TreeGrafter"/>
</dbReference>
<dbReference type="EC" id="6.3.3.2" evidence="4"/>
<dbReference type="NCBIfam" id="TIGR02727">
    <property type="entry name" value="MTHFS_bact"/>
    <property type="match status" value="1"/>
</dbReference>
<comment type="catalytic activity">
    <reaction evidence="4">
        <text>(6S)-5-formyl-5,6,7,8-tetrahydrofolate + ATP = (6R)-5,10-methenyltetrahydrofolate + ADP + phosphate</text>
        <dbReference type="Rhea" id="RHEA:10488"/>
        <dbReference type="ChEBI" id="CHEBI:30616"/>
        <dbReference type="ChEBI" id="CHEBI:43474"/>
        <dbReference type="ChEBI" id="CHEBI:57455"/>
        <dbReference type="ChEBI" id="CHEBI:57457"/>
        <dbReference type="ChEBI" id="CHEBI:456216"/>
        <dbReference type="EC" id="6.3.3.2"/>
    </reaction>
</comment>
<dbReference type="GO" id="GO:0046872">
    <property type="term" value="F:metal ion binding"/>
    <property type="evidence" value="ECO:0007669"/>
    <property type="project" value="UniProtKB-KW"/>
</dbReference>
<keyword evidence="4" id="KW-0479">Metal-binding</keyword>
<dbReference type="GO" id="GO:0009396">
    <property type="term" value="P:folic acid-containing compound biosynthetic process"/>
    <property type="evidence" value="ECO:0007669"/>
    <property type="project" value="TreeGrafter"/>
</dbReference>
<evidence type="ECO:0000256" key="3">
    <source>
        <dbReference type="ARBA" id="ARBA00022840"/>
    </source>
</evidence>
<reference evidence="5 6" key="1">
    <citation type="journal article" date="2011" name="Stand. Genomic Sci.">
        <title>Complete genome sequence of Isosphaera pallida type strain (IS1B).</title>
        <authorList>
            <consortium name="US DOE Joint Genome Institute (JGI-PGF)"/>
            <person name="Goker M."/>
            <person name="Cleland D."/>
            <person name="Saunders E."/>
            <person name="Lapidus A."/>
            <person name="Nolan M."/>
            <person name="Lucas S."/>
            <person name="Hammon N."/>
            <person name="Deshpande S."/>
            <person name="Cheng J.F."/>
            <person name="Tapia R."/>
            <person name="Han C."/>
            <person name="Goodwin L."/>
            <person name="Pitluck S."/>
            <person name="Liolios K."/>
            <person name="Pagani I."/>
            <person name="Ivanova N."/>
            <person name="Mavromatis K."/>
            <person name="Pati A."/>
            <person name="Chen A."/>
            <person name="Palaniappan K."/>
            <person name="Land M."/>
            <person name="Hauser L."/>
            <person name="Chang Y.J."/>
            <person name="Jeffries C.D."/>
            <person name="Detter J.C."/>
            <person name="Beck B."/>
            <person name="Woyke T."/>
            <person name="Bristow J."/>
            <person name="Eisen J.A."/>
            <person name="Markowitz V."/>
            <person name="Hugenholtz P."/>
            <person name="Kyrpides N.C."/>
            <person name="Klenk H.P."/>
        </authorList>
    </citation>
    <scope>NUCLEOTIDE SEQUENCE [LARGE SCALE GENOMIC DNA]</scope>
    <source>
        <strain evidence="6">ATCC 43644 / DSM 9630 / IS1B</strain>
    </source>
</reference>
<dbReference type="eggNOG" id="COG0212">
    <property type="taxonomic scope" value="Bacteria"/>
</dbReference>
<dbReference type="STRING" id="575540.Isop_2833"/>
<comment type="similarity">
    <text evidence="1 4">Belongs to the 5-formyltetrahydrofolate cyclo-ligase family.</text>
</comment>
<protein>
    <recommendedName>
        <fullName evidence="4">5-formyltetrahydrofolate cyclo-ligase</fullName>
        <ecNumber evidence="4">6.3.3.2</ecNumber>
    </recommendedName>
</protein>
<dbReference type="PANTHER" id="PTHR23407">
    <property type="entry name" value="ATPASE INHIBITOR/5-FORMYLTETRAHYDROFOLATE CYCLO-LIGASE"/>
    <property type="match status" value="1"/>
</dbReference>
<dbReference type="GO" id="GO:0030272">
    <property type="term" value="F:5-formyltetrahydrofolate cyclo-ligase activity"/>
    <property type="evidence" value="ECO:0007669"/>
    <property type="project" value="UniProtKB-EC"/>
</dbReference>